<organism evidence="4 5">
    <name type="scientific">Gloeobacter violaceus (strain ATCC 29082 / PCC 7421)</name>
    <dbReference type="NCBI Taxonomy" id="251221"/>
    <lineage>
        <taxon>Bacteria</taxon>
        <taxon>Bacillati</taxon>
        <taxon>Cyanobacteriota</taxon>
        <taxon>Cyanophyceae</taxon>
        <taxon>Gloeobacterales</taxon>
        <taxon>Gloeobacteraceae</taxon>
        <taxon>Gloeobacter</taxon>
    </lineage>
</organism>
<dbReference type="Gene3D" id="2.40.160.180">
    <property type="entry name" value="Carbohydrate-selective porin OprB"/>
    <property type="match status" value="1"/>
</dbReference>
<dbReference type="GO" id="GO:0008643">
    <property type="term" value="P:carbohydrate transport"/>
    <property type="evidence" value="ECO:0007669"/>
    <property type="project" value="InterPro"/>
</dbReference>
<reference evidence="4 5" key="2">
    <citation type="journal article" date="2003" name="DNA Res.">
        <title>Complete genome structure of Gloeobacter violaceus PCC 7421, a cyanobacterium that lacks thylakoids (supplement).</title>
        <authorList>
            <person name="Nakamura Y."/>
            <person name="Kaneko T."/>
            <person name="Sato S."/>
            <person name="Mimuro M."/>
            <person name="Miyashita H."/>
            <person name="Tsuchiya T."/>
            <person name="Sasamoto S."/>
            <person name="Watanabe A."/>
            <person name="Kawashima K."/>
            <person name="Kishida Y."/>
            <person name="Kiyokawa C."/>
            <person name="Kohara M."/>
            <person name="Matsumoto M."/>
            <person name="Matsuno A."/>
            <person name="Nakazaki N."/>
            <person name="Shimpo S."/>
            <person name="Takeuchi C."/>
            <person name="Yamada M."/>
            <person name="Tabata S."/>
        </authorList>
    </citation>
    <scope>NUCLEOTIDE SEQUENCE [LARGE SCALE GENOMIC DNA]</scope>
    <source>
        <strain evidence="5">ATCC 29082 / PCC 7421</strain>
    </source>
</reference>
<evidence type="ECO:0000313" key="4">
    <source>
        <dbReference type="EMBL" id="BAC88904.1"/>
    </source>
</evidence>
<proteinExistence type="inferred from homology"/>
<comment type="similarity">
    <text evidence="1 2">Belongs to the OprB family.</text>
</comment>
<sequence>MRRWILAGTAAWIVAAPNVAPAQGEDFWSGPTQMVAVDAVSGLENVEPESWARRALSTLARGKLLQGVPGRLLQGERPLNRLEFAAALAAALDALDTLIVGGEEHLTHTDLAVLERLQADFEPELALLRVRTAALEAKAGNLEANLFSPTAKLDGSVVLALNGGGGGAGSRLFTGFPDTSPAFGDALGASPVPATAANVTFLARSSLNLQASITGGDLLFLRLRGVAGYDIGALLPGIAGGLGPLFYAGGPNGTSYDQSTSAVATDGRATVSIDELYYTTDIDDNAKFRFLAAGRVNIGQLIDTNSFANNEEVDFSNGSFLNNQLITLSASSFFGPGFGLAWQINDAMRLRAIYTAGNGGAVSGDARNRLNAFGAPVGGFGAGGLFGGQTASVIELRIDPGPAASIKLQYARVVEQGAVLATVMPEAIRNSTNDAYGINAEWAITPHFALFGRYGIASTQVNAFDGYAFSGVRSNTWHVGFALPNLFAPGNNLSVAYGQPVRVFAGTATGLTAAGLTTSLVPSGTEGNIEIFYRLRLNDRVSLTPDLQFIVQPVHSRNSNGLAVGTLRAVFEF</sequence>
<evidence type="ECO:0000256" key="2">
    <source>
        <dbReference type="RuleBase" id="RU363072"/>
    </source>
</evidence>
<dbReference type="OrthoDB" id="468251at2"/>
<dbReference type="InterPro" id="IPR051465">
    <property type="entry name" value="Cell_Envelope_Struct_Comp"/>
</dbReference>
<keyword evidence="2" id="KW-0732">Signal</keyword>
<dbReference type="PATRIC" id="fig|251221.4.peg.984"/>
<dbReference type="KEGG" id="gvi:gll0963"/>
<dbReference type="PROSITE" id="PS51272">
    <property type="entry name" value="SLH"/>
    <property type="match status" value="1"/>
</dbReference>
<dbReference type="Pfam" id="PF04966">
    <property type="entry name" value="OprB"/>
    <property type="match status" value="1"/>
</dbReference>
<evidence type="ECO:0000256" key="1">
    <source>
        <dbReference type="ARBA" id="ARBA00008769"/>
    </source>
</evidence>
<keyword evidence="5" id="KW-1185">Reference proteome</keyword>
<dbReference type="GO" id="GO:0015288">
    <property type="term" value="F:porin activity"/>
    <property type="evidence" value="ECO:0007669"/>
    <property type="project" value="InterPro"/>
</dbReference>
<dbReference type="GO" id="GO:0016020">
    <property type="term" value="C:membrane"/>
    <property type="evidence" value="ECO:0007669"/>
    <property type="project" value="InterPro"/>
</dbReference>
<protein>
    <submittedName>
        <fullName evidence="4">Gll0963 protein</fullName>
    </submittedName>
</protein>
<dbReference type="PANTHER" id="PTHR43308">
    <property type="entry name" value="OUTER MEMBRANE PROTEIN ALPHA-RELATED"/>
    <property type="match status" value="1"/>
</dbReference>
<dbReference type="EMBL" id="BA000045">
    <property type="protein sequence ID" value="BAC88904.1"/>
    <property type="molecule type" value="Genomic_DNA"/>
</dbReference>
<evidence type="ECO:0000259" key="3">
    <source>
        <dbReference type="PROSITE" id="PS51272"/>
    </source>
</evidence>
<evidence type="ECO:0000313" key="5">
    <source>
        <dbReference type="Proteomes" id="UP000000557"/>
    </source>
</evidence>
<dbReference type="InterPro" id="IPR038673">
    <property type="entry name" value="OprB_sf"/>
</dbReference>
<dbReference type="InterPro" id="IPR001119">
    <property type="entry name" value="SLH_dom"/>
</dbReference>
<dbReference type="HOGENOM" id="CLU_018575_1_0_3"/>
<name>Q7NM06_GLOVI</name>
<dbReference type="InParanoid" id="Q7NM06"/>
<feature type="signal peptide" evidence="2">
    <location>
        <begin position="1"/>
        <end position="22"/>
    </location>
</feature>
<dbReference type="EnsemblBacteria" id="BAC88904">
    <property type="protein sequence ID" value="BAC88904"/>
    <property type="gene ID" value="BAC88904"/>
</dbReference>
<dbReference type="AlphaFoldDB" id="Q7NM06"/>
<dbReference type="NCBIfam" id="NF033921">
    <property type="entry name" value="por_somb"/>
    <property type="match status" value="1"/>
</dbReference>
<dbReference type="PANTHER" id="PTHR43308:SF1">
    <property type="entry name" value="OUTER MEMBRANE PROTEIN ALPHA"/>
    <property type="match status" value="1"/>
</dbReference>
<feature type="domain" description="SLH" evidence="3">
    <location>
        <begin position="39"/>
        <end position="102"/>
    </location>
</feature>
<dbReference type="Proteomes" id="UP000000557">
    <property type="component" value="Chromosome"/>
</dbReference>
<accession>Q7NM06</accession>
<dbReference type="PhylomeDB" id="Q7NM06"/>
<dbReference type="STRING" id="251221.gene:10758441"/>
<dbReference type="eggNOG" id="COG3659">
    <property type="taxonomic scope" value="Bacteria"/>
</dbReference>
<feature type="chain" id="PRO_5007232390" evidence="2">
    <location>
        <begin position="23"/>
        <end position="573"/>
    </location>
</feature>
<dbReference type="InterPro" id="IPR007049">
    <property type="entry name" value="Carb-sel_porin_OprB"/>
</dbReference>
<gene>
    <name evidence="4" type="ordered locus">gll0963</name>
</gene>
<reference evidence="4 5" key="1">
    <citation type="journal article" date="2003" name="DNA Res.">
        <title>Complete genome structure of Gloeobacter violaceus PCC 7421, a cyanobacterium that lacks thylakoids.</title>
        <authorList>
            <person name="Nakamura Y."/>
            <person name="Kaneko T."/>
            <person name="Sato S."/>
            <person name="Mimuro M."/>
            <person name="Miyashita H."/>
            <person name="Tsuchiya T."/>
            <person name="Sasamoto S."/>
            <person name="Watanabe A."/>
            <person name="Kawashima K."/>
            <person name="Kishida Y."/>
            <person name="Kiyokawa C."/>
            <person name="Kohara M."/>
            <person name="Matsumoto M."/>
            <person name="Matsuno A."/>
            <person name="Nakazaki N."/>
            <person name="Shimpo S."/>
            <person name="Takeuchi C."/>
            <person name="Yamada M."/>
            <person name="Tabata S."/>
        </authorList>
    </citation>
    <scope>NUCLEOTIDE SEQUENCE [LARGE SCALE GENOMIC DNA]</scope>
    <source>
        <strain evidence="5">ATCC 29082 / PCC 7421</strain>
    </source>
</reference>
<dbReference type="InterPro" id="IPR047684">
    <property type="entry name" value="Por_som-like"/>
</dbReference>